<evidence type="ECO:0000256" key="1">
    <source>
        <dbReference type="SAM" id="Phobius"/>
    </source>
</evidence>
<comment type="caution">
    <text evidence="3">The sequence shown here is derived from an EMBL/GenBank/DDBJ whole genome shotgun (WGS) entry which is preliminary data.</text>
</comment>
<reference evidence="3 4" key="1">
    <citation type="journal article" date="2020" name="IScience">
        <title>Genome Sequencing of the Endangered Kingdonia uniflora (Circaeasteraceae, Ranunculales) Reveals Potential Mechanisms of Evolutionary Specialization.</title>
        <authorList>
            <person name="Sun Y."/>
            <person name="Deng T."/>
            <person name="Zhang A."/>
            <person name="Moore M.J."/>
            <person name="Landis J.B."/>
            <person name="Lin N."/>
            <person name="Zhang H."/>
            <person name="Zhang X."/>
            <person name="Huang J."/>
            <person name="Zhang X."/>
            <person name="Sun H."/>
            <person name="Wang H."/>
        </authorList>
    </citation>
    <scope>NUCLEOTIDE SEQUENCE [LARGE SCALE GENOMIC DNA]</scope>
    <source>
        <strain evidence="3">TB1705</strain>
        <tissue evidence="3">Leaf</tissue>
    </source>
</reference>
<sequence length="392" mass="44806">MEDCSRMKNPERNWMSVSQFLITWWLAVGIEYPCLVLCLCRWSVFRRPHLSDRLELAAFVEASSRDREWLRFKFKDDCDSMKVGLREFDSSWTWQANELRATDILVGLSGGDALGLSSRAAFHTVPGEKALCSRMQRISKGAMLECTAHTFFRRFETKRQYPDEKADSSRMKVRSLRTSVGMGEVKDYPDVALASVGCMPLARRACEDGWYTPTARPCTPHDPLFHCTPGTVEAVPGWAVTNASDVIQTLERLGLKMCHAHSWIEIKKQTHFFLSGDKSHAQTQKIYQKLHELVQEISKHGYVPAYKFVLPDVDNQEEHISSYHSEKLAVAFGLISTSESTSLQVLQSHQICTDCHKMIKLVSMVARQDIVVRDSNRFHHFKNGACSCRDYW</sequence>
<evidence type="ECO:0000259" key="2">
    <source>
        <dbReference type="Pfam" id="PF14432"/>
    </source>
</evidence>
<accession>A0A7J7P480</accession>
<dbReference type="InterPro" id="IPR032867">
    <property type="entry name" value="DYW_dom"/>
</dbReference>
<dbReference type="Pfam" id="PF20430">
    <property type="entry name" value="Eplus_motif"/>
    <property type="match status" value="1"/>
</dbReference>
<dbReference type="AlphaFoldDB" id="A0A7J7P480"/>
<gene>
    <name evidence="3" type="ORF">GIB67_039895</name>
</gene>
<keyword evidence="1" id="KW-0812">Transmembrane</keyword>
<feature type="transmembrane region" description="Helical" evidence="1">
    <location>
        <begin position="20"/>
        <end position="44"/>
    </location>
</feature>
<dbReference type="EMBL" id="JACGCM010000309">
    <property type="protein sequence ID" value="KAF6173944.1"/>
    <property type="molecule type" value="Genomic_DNA"/>
</dbReference>
<dbReference type="Pfam" id="PF14432">
    <property type="entry name" value="DYW_deaminase"/>
    <property type="match status" value="1"/>
</dbReference>
<name>A0A7J7P480_9MAGN</name>
<organism evidence="3 4">
    <name type="scientific">Kingdonia uniflora</name>
    <dbReference type="NCBI Taxonomy" id="39325"/>
    <lineage>
        <taxon>Eukaryota</taxon>
        <taxon>Viridiplantae</taxon>
        <taxon>Streptophyta</taxon>
        <taxon>Embryophyta</taxon>
        <taxon>Tracheophyta</taxon>
        <taxon>Spermatophyta</taxon>
        <taxon>Magnoliopsida</taxon>
        <taxon>Ranunculales</taxon>
        <taxon>Circaeasteraceae</taxon>
        <taxon>Kingdonia</taxon>
    </lineage>
</organism>
<feature type="domain" description="DYW" evidence="2">
    <location>
        <begin position="301"/>
        <end position="392"/>
    </location>
</feature>
<dbReference type="Proteomes" id="UP000541444">
    <property type="component" value="Unassembled WGS sequence"/>
</dbReference>
<keyword evidence="4" id="KW-1185">Reference proteome</keyword>
<evidence type="ECO:0000313" key="4">
    <source>
        <dbReference type="Proteomes" id="UP000541444"/>
    </source>
</evidence>
<keyword evidence="1" id="KW-0472">Membrane</keyword>
<proteinExistence type="predicted"/>
<evidence type="ECO:0000313" key="3">
    <source>
        <dbReference type="EMBL" id="KAF6173944.1"/>
    </source>
</evidence>
<dbReference type="GO" id="GO:0008270">
    <property type="term" value="F:zinc ion binding"/>
    <property type="evidence" value="ECO:0007669"/>
    <property type="project" value="InterPro"/>
</dbReference>
<dbReference type="InterPro" id="IPR046849">
    <property type="entry name" value="E2_motif"/>
</dbReference>
<keyword evidence="1" id="KW-1133">Transmembrane helix</keyword>
<dbReference type="OrthoDB" id="1381653at2759"/>
<protein>
    <recommendedName>
        <fullName evidence="2">DYW domain-containing protein</fullName>
    </recommendedName>
</protein>